<evidence type="ECO:0000259" key="6">
    <source>
        <dbReference type="PROSITE" id="PS50056"/>
    </source>
</evidence>
<dbReference type="InterPro" id="IPR000387">
    <property type="entry name" value="Tyr_Pase_dom"/>
</dbReference>
<protein>
    <recommendedName>
        <fullName evidence="2">protein-tyrosine-phosphatase</fullName>
        <ecNumber evidence="2">3.1.3.48</ecNumber>
    </recommendedName>
</protein>
<evidence type="ECO:0000313" key="8">
    <source>
        <dbReference type="Proteomes" id="UP000187209"/>
    </source>
</evidence>
<evidence type="ECO:0000256" key="3">
    <source>
        <dbReference type="ARBA" id="ARBA00022801"/>
    </source>
</evidence>
<dbReference type="Gene3D" id="3.90.190.10">
    <property type="entry name" value="Protein tyrosine phosphatase superfamily"/>
    <property type="match status" value="1"/>
</dbReference>
<keyword evidence="4" id="KW-0904">Protein phosphatase</keyword>
<accession>A0A1R2BBJ4</accession>
<dbReference type="EMBL" id="MPUH01000772">
    <property type="protein sequence ID" value="OMJ74132.1"/>
    <property type="molecule type" value="Genomic_DNA"/>
</dbReference>
<evidence type="ECO:0000313" key="7">
    <source>
        <dbReference type="EMBL" id="OMJ74132.1"/>
    </source>
</evidence>
<dbReference type="Pfam" id="PF00782">
    <property type="entry name" value="DSPc"/>
    <property type="match status" value="1"/>
</dbReference>
<evidence type="ECO:0000256" key="2">
    <source>
        <dbReference type="ARBA" id="ARBA00013064"/>
    </source>
</evidence>
<sequence>MSTSNFHQIIPGLFISDSPCASNMNFLLDKNISHILICARELKPKFPKDFNYCKLDILDTKRYNLKPHFDEAIRFIQSALNSRENVLVHCNLGISRSSSIVIAYLMDKCDMSYCKAFRHLSKLHPIANPNQGFVNQLKLFDGGRKELKKNSCVCLVM</sequence>
<dbReference type="GO" id="GO:0033550">
    <property type="term" value="F:MAP kinase tyrosine phosphatase activity"/>
    <property type="evidence" value="ECO:0007669"/>
    <property type="project" value="TreeGrafter"/>
</dbReference>
<gene>
    <name evidence="7" type="ORF">SteCoe_27021</name>
</gene>
<dbReference type="GO" id="GO:0043409">
    <property type="term" value="P:negative regulation of MAPK cascade"/>
    <property type="evidence" value="ECO:0007669"/>
    <property type="project" value="TreeGrafter"/>
</dbReference>
<feature type="domain" description="Tyrosine specific protein phosphatases" evidence="6">
    <location>
        <begin position="67"/>
        <end position="125"/>
    </location>
</feature>
<feature type="domain" description="Tyrosine-protein phosphatase" evidence="5">
    <location>
        <begin position="5"/>
        <end position="146"/>
    </location>
</feature>
<evidence type="ECO:0000259" key="5">
    <source>
        <dbReference type="PROSITE" id="PS50054"/>
    </source>
</evidence>
<proteinExistence type="inferred from homology"/>
<dbReference type="InterPro" id="IPR020422">
    <property type="entry name" value="TYR_PHOSPHATASE_DUAL_dom"/>
</dbReference>
<dbReference type="OrthoDB" id="10252009at2759"/>
<dbReference type="PANTHER" id="PTHR10159:SF519">
    <property type="entry name" value="DUAL SPECIFICITY PROTEIN PHOSPHATASE MPK3"/>
    <property type="match status" value="1"/>
</dbReference>
<dbReference type="GO" id="GO:0008330">
    <property type="term" value="F:protein tyrosine/threonine phosphatase activity"/>
    <property type="evidence" value="ECO:0007669"/>
    <property type="project" value="TreeGrafter"/>
</dbReference>
<name>A0A1R2BBJ4_9CILI</name>
<keyword evidence="8" id="KW-1185">Reference proteome</keyword>
<dbReference type="SUPFAM" id="SSF52799">
    <property type="entry name" value="(Phosphotyrosine protein) phosphatases II"/>
    <property type="match status" value="1"/>
</dbReference>
<evidence type="ECO:0000256" key="1">
    <source>
        <dbReference type="ARBA" id="ARBA00008601"/>
    </source>
</evidence>
<comment type="similarity">
    <text evidence="1">Belongs to the protein-tyrosine phosphatase family. Non-receptor class dual specificity subfamily.</text>
</comment>
<dbReference type="GO" id="GO:0005737">
    <property type="term" value="C:cytoplasm"/>
    <property type="evidence" value="ECO:0007669"/>
    <property type="project" value="TreeGrafter"/>
</dbReference>
<dbReference type="Proteomes" id="UP000187209">
    <property type="component" value="Unassembled WGS sequence"/>
</dbReference>
<dbReference type="PROSITE" id="PS50056">
    <property type="entry name" value="TYR_PHOSPHATASE_2"/>
    <property type="match status" value="1"/>
</dbReference>
<dbReference type="PANTHER" id="PTHR10159">
    <property type="entry name" value="DUAL SPECIFICITY PROTEIN PHOSPHATASE"/>
    <property type="match status" value="1"/>
</dbReference>
<dbReference type="InterPro" id="IPR016130">
    <property type="entry name" value="Tyr_Pase_AS"/>
</dbReference>
<dbReference type="SMART" id="SM00195">
    <property type="entry name" value="DSPc"/>
    <property type="match status" value="1"/>
</dbReference>
<evidence type="ECO:0000256" key="4">
    <source>
        <dbReference type="ARBA" id="ARBA00022912"/>
    </source>
</evidence>
<dbReference type="AlphaFoldDB" id="A0A1R2BBJ4"/>
<dbReference type="EC" id="3.1.3.48" evidence="2"/>
<dbReference type="PROSITE" id="PS50054">
    <property type="entry name" value="TYR_PHOSPHATASE_DUAL"/>
    <property type="match status" value="1"/>
</dbReference>
<organism evidence="7 8">
    <name type="scientific">Stentor coeruleus</name>
    <dbReference type="NCBI Taxonomy" id="5963"/>
    <lineage>
        <taxon>Eukaryota</taxon>
        <taxon>Sar</taxon>
        <taxon>Alveolata</taxon>
        <taxon>Ciliophora</taxon>
        <taxon>Postciliodesmatophora</taxon>
        <taxon>Heterotrichea</taxon>
        <taxon>Heterotrichida</taxon>
        <taxon>Stentoridae</taxon>
        <taxon>Stentor</taxon>
    </lineage>
</organism>
<reference evidence="7 8" key="1">
    <citation type="submission" date="2016-11" db="EMBL/GenBank/DDBJ databases">
        <title>The macronuclear genome of Stentor coeruleus: a giant cell with tiny introns.</title>
        <authorList>
            <person name="Slabodnick M."/>
            <person name="Ruby J.G."/>
            <person name="Reiff S.B."/>
            <person name="Swart E.C."/>
            <person name="Gosai S."/>
            <person name="Prabakaran S."/>
            <person name="Witkowska E."/>
            <person name="Larue G.E."/>
            <person name="Fisher S."/>
            <person name="Freeman R.M."/>
            <person name="Gunawardena J."/>
            <person name="Chu W."/>
            <person name="Stover N.A."/>
            <person name="Gregory B.D."/>
            <person name="Nowacki M."/>
            <person name="Derisi J."/>
            <person name="Roy S.W."/>
            <person name="Marshall W.F."/>
            <person name="Sood P."/>
        </authorList>
    </citation>
    <scope>NUCLEOTIDE SEQUENCE [LARGE SCALE GENOMIC DNA]</scope>
    <source>
        <strain evidence="7">WM001</strain>
    </source>
</reference>
<comment type="caution">
    <text evidence="7">The sequence shown here is derived from an EMBL/GenBank/DDBJ whole genome shotgun (WGS) entry which is preliminary data.</text>
</comment>
<dbReference type="InterPro" id="IPR000340">
    <property type="entry name" value="Dual-sp_phosphatase_cat-dom"/>
</dbReference>
<keyword evidence="3" id="KW-0378">Hydrolase</keyword>
<dbReference type="InterPro" id="IPR029021">
    <property type="entry name" value="Prot-tyrosine_phosphatase-like"/>
</dbReference>
<dbReference type="CDD" id="cd14498">
    <property type="entry name" value="DSP"/>
    <property type="match status" value="1"/>
</dbReference>
<dbReference type="GO" id="GO:0017017">
    <property type="term" value="F:MAP kinase tyrosine/serine/threonine phosphatase activity"/>
    <property type="evidence" value="ECO:0007669"/>
    <property type="project" value="TreeGrafter"/>
</dbReference>
<dbReference type="PROSITE" id="PS00383">
    <property type="entry name" value="TYR_PHOSPHATASE_1"/>
    <property type="match status" value="1"/>
</dbReference>